<evidence type="ECO:0000313" key="4">
    <source>
        <dbReference type="WBParaSite" id="BPAG_0001204801-mRNA-1"/>
    </source>
</evidence>
<dbReference type="GO" id="GO:0042048">
    <property type="term" value="P:olfactory behavior"/>
    <property type="evidence" value="ECO:0007669"/>
    <property type="project" value="TreeGrafter"/>
</dbReference>
<dbReference type="Proteomes" id="UP000278627">
    <property type="component" value="Unassembled WGS sequence"/>
</dbReference>
<dbReference type="InterPro" id="IPR010558">
    <property type="entry name" value="Ly-6-related"/>
</dbReference>
<dbReference type="AlphaFoldDB" id="A0A0N4TTI2"/>
<keyword evidence="3" id="KW-1185">Reference proteome</keyword>
<feature type="chain" id="PRO_5043122242" evidence="1">
    <location>
        <begin position="17"/>
        <end position="183"/>
    </location>
</feature>
<dbReference type="Pfam" id="PF06579">
    <property type="entry name" value="Ly-6_related"/>
    <property type="match status" value="1"/>
</dbReference>
<dbReference type="GO" id="GO:0043025">
    <property type="term" value="C:neuronal cell body"/>
    <property type="evidence" value="ECO:0007669"/>
    <property type="project" value="TreeGrafter"/>
</dbReference>
<dbReference type="GO" id="GO:0030424">
    <property type="term" value="C:axon"/>
    <property type="evidence" value="ECO:0007669"/>
    <property type="project" value="TreeGrafter"/>
</dbReference>
<name>A0A0N4TTI2_BRUPA</name>
<dbReference type="EMBL" id="UZAD01013263">
    <property type="protein sequence ID" value="VDN93196.1"/>
    <property type="molecule type" value="Genomic_DNA"/>
</dbReference>
<protein>
    <submittedName>
        <fullName evidence="4">Caenorhabditis elegans ly-6-related family-containing protein</fullName>
    </submittedName>
</protein>
<feature type="signal peptide" evidence="1">
    <location>
        <begin position="1"/>
        <end position="16"/>
    </location>
</feature>
<sequence>MLFSTLILTMTTVCHLITYINHISGYIRSNRCYSCMSPLYEELFKDGVMSRYFYEPRNFTSQCNDPMQPSNIGLVSCKSICLTLTQDFIVMGRNTGKKLTIRGCAVSISRHGFSNRTMVLFDRYDMCRDIKASDLFRYESESQRVRVCSCLGDRCNVSASYCGATRQLVVAVVIFISSVSKLF</sequence>
<dbReference type="WBParaSite" id="BPAG_0001204801-mRNA-1">
    <property type="protein sequence ID" value="BPAG_0001204801-mRNA-1"/>
    <property type="gene ID" value="BPAG_0001204801"/>
</dbReference>
<keyword evidence="1" id="KW-0732">Signal</keyword>
<accession>A0A0N4TTI2</accession>
<dbReference type="GO" id="GO:1990834">
    <property type="term" value="P:response to odorant"/>
    <property type="evidence" value="ECO:0007669"/>
    <property type="project" value="TreeGrafter"/>
</dbReference>
<organism evidence="4">
    <name type="scientific">Brugia pahangi</name>
    <name type="common">Filarial nematode worm</name>
    <dbReference type="NCBI Taxonomy" id="6280"/>
    <lineage>
        <taxon>Eukaryota</taxon>
        <taxon>Metazoa</taxon>
        <taxon>Ecdysozoa</taxon>
        <taxon>Nematoda</taxon>
        <taxon>Chromadorea</taxon>
        <taxon>Rhabditida</taxon>
        <taxon>Spirurina</taxon>
        <taxon>Spiruromorpha</taxon>
        <taxon>Filarioidea</taxon>
        <taxon>Onchocercidae</taxon>
        <taxon>Brugia</taxon>
    </lineage>
</organism>
<reference evidence="2 3" key="2">
    <citation type="submission" date="2018-11" db="EMBL/GenBank/DDBJ databases">
        <authorList>
            <consortium name="Pathogen Informatics"/>
        </authorList>
    </citation>
    <scope>NUCLEOTIDE SEQUENCE [LARGE SCALE GENOMIC DNA]</scope>
</reference>
<dbReference type="PANTHER" id="PTHR34722">
    <property type="entry name" value="HOMOLOG OF ODR-2 (TWO)-RELATED"/>
    <property type="match status" value="1"/>
</dbReference>
<proteinExistence type="predicted"/>
<evidence type="ECO:0000256" key="1">
    <source>
        <dbReference type="SAM" id="SignalP"/>
    </source>
</evidence>
<gene>
    <name evidence="2" type="ORF">BPAG_LOCUS12010</name>
</gene>
<dbReference type="PANTHER" id="PTHR34722:SF8">
    <property type="entry name" value="HOMOLOG OF ODR-2 (TWO)"/>
    <property type="match status" value="1"/>
</dbReference>
<reference evidence="4" key="1">
    <citation type="submission" date="2017-02" db="UniProtKB">
        <authorList>
            <consortium name="WormBaseParasite"/>
        </authorList>
    </citation>
    <scope>IDENTIFICATION</scope>
</reference>
<evidence type="ECO:0000313" key="2">
    <source>
        <dbReference type="EMBL" id="VDN93196.1"/>
    </source>
</evidence>
<evidence type="ECO:0000313" key="3">
    <source>
        <dbReference type="Proteomes" id="UP000278627"/>
    </source>
</evidence>